<name>A0A1I3L088_9RHOB</name>
<evidence type="ECO:0000256" key="4">
    <source>
        <dbReference type="ARBA" id="ARBA00022827"/>
    </source>
</evidence>
<dbReference type="Gene3D" id="3.50.50.60">
    <property type="entry name" value="FAD/NAD(P)-binding domain"/>
    <property type="match status" value="2"/>
</dbReference>
<comment type="similarity">
    <text evidence="2">Belongs to the FAD-binding monooxygenase family.</text>
</comment>
<keyword evidence="4" id="KW-0274">FAD</keyword>
<comment type="cofactor">
    <cofactor evidence="1">
        <name>FAD</name>
        <dbReference type="ChEBI" id="CHEBI:57692"/>
    </cofactor>
</comment>
<evidence type="ECO:0000256" key="7">
    <source>
        <dbReference type="ARBA" id="ARBA00023033"/>
    </source>
</evidence>
<protein>
    <submittedName>
        <fullName evidence="9">Predicted flavoprotein CzcO associated with the cation diffusion facilitator CzcD</fullName>
    </submittedName>
</protein>
<dbReference type="GO" id="GO:0050660">
    <property type="term" value="F:flavin adenine dinucleotide binding"/>
    <property type="evidence" value="ECO:0007669"/>
    <property type="project" value="InterPro"/>
</dbReference>
<evidence type="ECO:0000313" key="9">
    <source>
        <dbReference type="EMBL" id="SFI78090.1"/>
    </source>
</evidence>
<keyword evidence="6" id="KW-0560">Oxidoreductase</keyword>
<dbReference type="AlphaFoldDB" id="A0A1I3L088"/>
<dbReference type="STRING" id="1114924.SAMN05216258_109153"/>
<dbReference type="SUPFAM" id="SSF51905">
    <property type="entry name" value="FAD/NAD(P)-binding domain"/>
    <property type="match status" value="2"/>
</dbReference>
<dbReference type="EMBL" id="FOQH01000009">
    <property type="protein sequence ID" value="SFI78090.1"/>
    <property type="molecule type" value="Genomic_DNA"/>
</dbReference>
<dbReference type="InterPro" id="IPR020946">
    <property type="entry name" value="Flavin_mOase-like"/>
</dbReference>
<evidence type="ECO:0000256" key="8">
    <source>
        <dbReference type="SAM" id="MobiDB-lite"/>
    </source>
</evidence>
<keyword evidence="7" id="KW-0503">Monooxygenase</keyword>
<dbReference type="OrthoDB" id="312624at2"/>
<accession>A0A1I3L088</accession>
<dbReference type="GO" id="GO:0004499">
    <property type="term" value="F:N,N-dimethylaniline monooxygenase activity"/>
    <property type="evidence" value="ECO:0007669"/>
    <property type="project" value="InterPro"/>
</dbReference>
<dbReference type="InterPro" id="IPR036188">
    <property type="entry name" value="FAD/NAD-bd_sf"/>
</dbReference>
<keyword evidence="10" id="KW-1185">Reference proteome</keyword>
<evidence type="ECO:0000256" key="1">
    <source>
        <dbReference type="ARBA" id="ARBA00001974"/>
    </source>
</evidence>
<proteinExistence type="inferred from homology"/>
<dbReference type="InterPro" id="IPR050775">
    <property type="entry name" value="FAD-binding_Monooxygenases"/>
</dbReference>
<dbReference type="Pfam" id="PF00743">
    <property type="entry name" value="FMO-like"/>
    <property type="match status" value="1"/>
</dbReference>
<dbReference type="PANTHER" id="PTHR43098">
    <property type="entry name" value="L-ORNITHINE N(5)-MONOOXYGENASE-RELATED"/>
    <property type="match status" value="1"/>
</dbReference>
<gene>
    <name evidence="9" type="ORF">SAMN05216258_109153</name>
</gene>
<keyword evidence="5" id="KW-0521">NADP</keyword>
<evidence type="ECO:0000256" key="3">
    <source>
        <dbReference type="ARBA" id="ARBA00022630"/>
    </source>
</evidence>
<dbReference type="GO" id="GO:0050661">
    <property type="term" value="F:NADP binding"/>
    <property type="evidence" value="ECO:0007669"/>
    <property type="project" value="InterPro"/>
</dbReference>
<reference evidence="9 10" key="1">
    <citation type="submission" date="2016-10" db="EMBL/GenBank/DDBJ databases">
        <authorList>
            <person name="de Groot N.N."/>
        </authorList>
    </citation>
    <scope>NUCLEOTIDE SEQUENCE [LARGE SCALE GENOMIC DNA]</scope>
    <source>
        <strain evidence="9 10">CGMCC 1.11030</strain>
    </source>
</reference>
<keyword evidence="3" id="KW-0285">Flavoprotein</keyword>
<dbReference type="RefSeq" id="WP_092862604.1">
    <property type="nucleotide sequence ID" value="NZ_FOQH01000009.1"/>
</dbReference>
<sequence>MTTATGGSPQSYDAIVIGAGFAGLYQLHLLRDRLGLKTRVLETADGVGGTWYWNRYPGARCDSESHSYRYFFSKELHESWDYSERYPGQEEIRAYLNHVADKLALRPDIQLSTKVTAAAWDEAAGRWTVTTEAGERFACQWLITAVGCLSSANVPNIPGLEDFRGEWHHTGRWPHEGVDFAGKRVGQVGTGSTGIQAVPVIAETAGSLTVFQRTANYSVPARNGPLNEQRKKEWRDNFEEVRKLVQSTPNAHPFRISTDRALDQDEATRLERYQKAWDIGGLRFRAVFHDLLLSKEANDTAAEFLKGKIREIVKDPETARILSDIDHPYAAKRPPIDTNYFDTFNLDHVSVVDVRADPIRRIVPEGIELESGAVHELDVIVFATGFDAMTGPLLSIDFQGAGGRRLRDDWAAGPKTWVGVAIPGYPNLFTVTGPGSPSVLANMIVPIEQHVEWIADCIETMRREGVERIEATPAAAEAWMAHVGDAANATLLPQAGHSWYLGANVPGKPRVFMPYAGGMVRFRQICDAVAARGYEGFAMGAPADPAAPPPPVLAEMTGPDAPPLPGYPADARTSLVEAPGV</sequence>
<organism evidence="9 10">
    <name type="scientific">Albimonas pacifica</name>
    <dbReference type="NCBI Taxonomy" id="1114924"/>
    <lineage>
        <taxon>Bacteria</taxon>
        <taxon>Pseudomonadati</taxon>
        <taxon>Pseudomonadota</taxon>
        <taxon>Alphaproteobacteria</taxon>
        <taxon>Rhodobacterales</taxon>
        <taxon>Paracoccaceae</taxon>
        <taxon>Albimonas</taxon>
    </lineage>
</organism>
<evidence type="ECO:0000256" key="2">
    <source>
        <dbReference type="ARBA" id="ARBA00010139"/>
    </source>
</evidence>
<evidence type="ECO:0000313" key="10">
    <source>
        <dbReference type="Proteomes" id="UP000199377"/>
    </source>
</evidence>
<dbReference type="PANTHER" id="PTHR43098:SF3">
    <property type="entry name" value="L-ORNITHINE N(5)-MONOOXYGENASE-RELATED"/>
    <property type="match status" value="1"/>
</dbReference>
<evidence type="ECO:0000256" key="5">
    <source>
        <dbReference type="ARBA" id="ARBA00022857"/>
    </source>
</evidence>
<feature type="region of interest" description="Disordered" evidence="8">
    <location>
        <begin position="554"/>
        <end position="581"/>
    </location>
</feature>
<dbReference type="Proteomes" id="UP000199377">
    <property type="component" value="Unassembled WGS sequence"/>
</dbReference>
<evidence type="ECO:0000256" key="6">
    <source>
        <dbReference type="ARBA" id="ARBA00023002"/>
    </source>
</evidence>